<dbReference type="InterPro" id="IPR006385">
    <property type="entry name" value="HAD_hydro_SerB1"/>
</dbReference>
<accession>A0ABY5G160</accession>
<dbReference type="NCBIfam" id="TIGR01488">
    <property type="entry name" value="HAD-SF-IB"/>
    <property type="match status" value="1"/>
</dbReference>
<dbReference type="InterPro" id="IPR036412">
    <property type="entry name" value="HAD-like_sf"/>
</dbReference>
<reference evidence="2" key="1">
    <citation type="submission" date="2022-07" db="EMBL/GenBank/DDBJ databases">
        <title>Taxonomic analysis of Microcella humidisoli nov. sp., isolated from riverside soil.</title>
        <authorList>
            <person name="Molina K.M."/>
            <person name="Kim S.B."/>
        </authorList>
    </citation>
    <scope>NUCLEOTIDE SEQUENCE</scope>
    <source>
        <strain evidence="2">MMS21-STM10</strain>
    </source>
</reference>
<protein>
    <submittedName>
        <fullName evidence="2">HAD-IB family hydrolase</fullName>
    </submittedName>
</protein>
<name>A0ABY5G160_9MICO</name>
<dbReference type="GO" id="GO:0016787">
    <property type="term" value="F:hydrolase activity"/>
    <property type="evidence" value="ECO:0007669"/>
    <property type="project" value="UniProtKB-KW"/>
</dbReference>
<evidence type="ECO:0000313" key="2">
    <source>
        <dbReference type="EMBL" id="UTT63711.1"/>
    </source>
</evidence>
<evidence type="ECO:0000313" key="3">
    <source>
        <dbReference type="Proteomes" id="UP001060039"/>
    </source>
</evidence>
<keyword evidence="3" id="KW-1185">Reference proteome</keyword>
<dbReference type="Gene3D" id="1.20.1440.100">
    <property type="entry name" value="SG protein - dephosphorylation function"/>
    <property type="match status" value="1"/>
</dbReference>
<sequence length="247" mass="26834">MPTPVSDAGPGEHPSAPAPALAFFDVDNTLLRGASVYHLGRIAWRRGHLGWRDLSRFAWQQARFTSVGENHQHQLAVRDRALELIAGHSVAELEEIAVEAYDVYLSRLLLPAVVARAHEHRAQGHEVWLITATPEACARVIAERLGLSGAIGTRIESVDGVFTGALLGPVMHGGHKADAAALLAGDRGVQLADCWAYSDSRNDIPLLELVGHQQVVNPDAALARYAQARGWPVMHDRPAASRRLSRE</sequence>
<dbReference type="Proteomes" id="UP001060039">
    <property type="component" value="Chromosome"/>
</dbReference>
<dbReference type="Gene3D" id="3.40.50.1000">
    <property type="entry name" value="HAD superfamily/HAD-like"/>
    <property type="match status" value="1"/>
</dbReference>
<dbReference type="SUPFAM" id="SSF56784">
    <property type="entry name" value="HAD-like"/>
    <property type="match status" value="1"/>
</dbReference>
<gene>
    <name evidence="2" type="ORF">NNL39_06350</name>
</gene>
<dbReference type="InterPro" id="IPR023214">
    <property type="entry name" value="HAD_sf"/>
</dbReference>
<dbReference type="Pfam" id="PF12710">
    <property type="entry name" value="HAD"/>
    <property type="match status" value="1"/>
</dbReference>
<organism evidence="2 3">
    <name type="scientific">Microcella humidisoli</name>
    <dbReference type="NCBI Taxonomy" id="2963406"/>
    <lineage>
        <taxon>Bacteria</taxon>
        <taxon>Bacillati</taxon>
        <taxon>Actinomycetota</taxon>
        <taxon>Actinomycetes</taxon>
        <taxon>Micrococcales</taxon>
        <taxon>Microbacteriaceae</taxon>
        <taxon>Microcella</taxon>
    </lineage>
</organism>
<dbReference type="PANTHER" id="PTHR43344">
    <property type="entry name" value="PHOSPHOSERINE PHOSPHATASE"/>
    <property type="match status" value="1"/>
</dbReference>
<dbReference type="CDD" id="cd02612">
    <property type="entry name" value="HAD_PGPPase"/>
    <property type="match status" value="1"/>
</dbReference>
<dbReference type="PANTHER" id="PTHR43344:SF15">
    <property type="entry name" value="PHOSPHOSERINE PHOSPHATASE SERB1"/>
    <property type="match status" value="1"/>
</dbReference>
<evidence type="ECO:0000256" key="1">
    <source>
        <dbReference type="ARBA" id="ARBA00009184"/>
    </source>
</evidence>
<dbReference type="RefSeq" id="WP_255160843.1">
    <property type="nucleotide sequence ID" value="NZ_CP101497.1"/>
</dbReference>
<proteinExistence type="inferred from homology"/>
<dbReference type="InterPro" id="IPR050582">
    <property type="entry name" value="HAD-like_SerB"/>
</dbReference>
<comment type="similarity">
    <text evidence="1">Belongs to the HAD-like hydrolase superfamily. SerB family.</text>
</comment>
<dbReference type="NCBIfam" id="TIGR01490">
    <property type="entry name" value="HAD-SF-IB-hyp1"/>
    <property type="match status" value="1"/>
</dbReference>
<dbReference type="EMBL" id="CP101497">
    <property type="protein sequence ID" value="UTT63711.1"/>
    <property type="molecule type" value="Genomic_DNA"/>
</dbReference>
<keyword evidence="2" id="KW-0378">Hydrolase</keyword>